<feature type="domain" description="Large ribosomal subunit protein uL11 C-terminal" evidence="11">
    <location>
        <begin position="87"/>
        <end position="156"/>
    </location>
</feature>
<evidence type="ECO:0000256" key="6">
    <source>
        <dbReference type="ARBA" id="ARBA00023274"/>
    </source>
</evidence>
<keyword evidence="5" id="KW-0496">Mitochondrion</keyword>
<dbReference type="PANTHER" id="PTHR11661:SF1">
    <property type="entry name" value="LARGE RIBOSOMAL SUBUNIT PROTEIN UL11M"/>
    <property type="match status" value="1"/>
</dbReference>
<dbReference type="SUPFAM" id="SSF54747">
    <property type="entry name" value="Ribosomal L11/L12e N-terminal domain"/>
    <property type="match status" value="1"/>
</dbReference>
<dbReference type="GO" id="GO:0006412">
    <property type="term" value="P:translation"/>
    <property type="evidence" value="ECO:0007669"/>
    <property type="project" value="InterPro"/>
</dbReference>
<dbReference type="InterPro" id="IPR000911">
    <property type="entry name" value="Ribosomal_uL11"/>
</dbReference>
<evidence type="ECO:0000259" key="11">
    <source>
        <dbReference type="Pfam" id="PF00298"/>
    </source>
</evidence>
<dbReference type="Pfam" id="PF00298">
    <property type="entry name" value="Ribosomal_L11"/>
    <property type="match status" value="1"/>
</dbReference>
<dbReference type="EMBL" id="JARQZJ010000092">
    <property type="protein sequence ID" value="KAK9884135.1"/>
    <property type="molecule type" value="Genomic_DNA"/>
</dbReference>
<dbReference type="Pfam" id="PF03946">
    <property type="entry name" value="Ribosomal_L11_N"/>
    <property type="match status" value="1"/>
</dbReference>
<dbReference type="AlphaFoldDB" id="A0AAW1UW00"/>
<comment type="caution">
    <text evidence="13">The sequence shown here is derived from an EMBL/GenBank/DDBJ whole genome shotgun (WGS) entry which is preliminary data.</text>
</comment>
<dbReference type="GO" id="GO:0005762">
    <property type="term" value="C:mitochondrial large ribosomal subunit"/>
    <property type="evidence" value="ECO:0007669"/>
    <property type="project" value="TreeGrafter"/>
</dbReference>
<evidence type="ECO:0000256" key="1">
    <source>
        <dbReference type="ARBA" id="ARBA00004173"/>
    </source>
</evidence>
<dbReference type="FunFam" id="3.30.1550.10:FF:000003">
    <property type="entry name" value="39S ribosomal protein L11, mitochondrial"/>
    <property type="match status" value="1"/>
</dbReference>
<dbReference type="InterPro" id="IPR006519">
    <property type="entry name" value="Ribosomal_uL11_bac-typ"/>
</dbReference>
<evidence type="ECO:0000256" key="4">
    <source>
        <dbReference type="ARBA" id="ARBA00022980"/>
    </source>
</evidence>
<dbReference type="CDD" id="cd00349">
    <property type="entry name" value="Ribosomal_L11"/>
    <property type="match status" value="1"/>
</dbReference>
<evidence type="ECO:0000313" key="14">
    <source>
        <dbReference type="Proteomes" id="UP001431783"/>
    </source>
</evidence>
<dbReference type="Proteomes" id="UP001431783">
    <property type="component" value="Unassembled WGS sequence"/>
</dbReference>
<comment type="similarity">
    <text evidence="2 10">Belongs to the universal ribosomal protein uL11 family.</text>
</comment>
<proteinExistence type="inferred from homology"/>
<gene>
    <name evidence="13" type="ORF">WA026_005086</name>
</gene>
<accession>A0AAW1UW00</accession>
<evidence type="ECO:0000256" key="8">
    <source>
        <dbReference type="ARBA" id="ARBA00040104"/>
    </source>
</evidence>
<keyword evidence="4 10" id="KW-0689">Ribosomal protein</keyword>
<organism evidence="13 14">
    <name type="scientific">Henosepilachna vigintioctopunctata</name>
    <dbReference type="NCBI Taxonomy" id="420089"/>
    <lineage>
        <taxon>Eukaryota</taxon>
        <taxon>Metazoa</taxon>
        <taxon>Ecdysozoa</taxon>
        <taxon>Arthropoda</taxon>
        <taxon>Hexapoda</taxon>
        <taxon>Insecta</taxon>
        <taxon>Pterygota</taxon>
        <taxon>Neoptera</taxon>
        <taxon>Endopterygota</taxon>
        <taxon>Coleoptera</taxon>
        <taxon>Polyphaga</taxon>
        <taxon>Cucujiformia</taxon>
        <taxon>Coccinelloidea</taxon>
        <taxon>Coccinellidae</taxon>
        <taxon>Epilachninae</taxon>
        <taxon>Epilachnini</taxon>
        <taxon>Henosepilachna</taxon>
    </lineage>
</organism>
<keyword evidence="14" id="KW-1185">Reference proteome</keyword>
<evidence type="ECO:0000256" key="9">
    <source>
        <dbReference type="ARBA" id="ARBA00041455"/>
    </source>
</evidence>
<evidence type="ECO:0000256" key="7">
    <source>
        <dbReference type="ARBA" id="ARBA00038782"/>
    </source>
</evidence>
<evidence type="ECO:0000256" key="10">
    <source>
        <dbReference type="RuleBase" id="RU003978"/>
    </source>
</evidence>
<evidence type="ECO:0000256" key="3">
    <source>
        <dbReference type="ARBA" id="ARBA00022946"/>
    </source>
</evidence>
<comment type="subcellular location">
    <subcellularLocation>
        <location evidence="1">Mitochondrion</location>
    </subcellularLocation>
</comment>
<dbReference type="InterPro" id="IPR020783">
    <property type="entry name" value="Ribosomal_uL11_C"/>
</dbReference>
<sequence>MSKAASRLKSMQKTVEKVKHGHLRTNIPAGLATAGPPLGPMLGQRGINISAFCKDFNEKTKDIKEGIPLPTRAFVSPDRSYELIIHKPPVVYYLKQAAGIQKAALKGGKEIAGKVTLKHVYEIAKVKQEDPPLQVKCLKEICMMICGVARSCGIEVVKHLDAKEYAAFLDERKIFIAEVEKELQEKKDAKVLRTG</sequence>
<dbReference type="Gene3D" id="3.30.1550.10">
    <property type="entry name" value="Ribosomal protein L11/L12, N-terminal domain"/>
    <property type="match status" value="1"/>
</dbReference>
<dbReference type="Gene3D" id="1.10.10.250">
    <property type="entry name" value="Ribosomal protein L11, C-terminal domain"/>
    <property type="match status" value="1"/>
</dbReference>
<evidence type="ECO:0000313" key="13">
    <source>
        <dbReference type="EMBL" id="KAK9884135.1"/>
    </source>
</evidence>
<keyword evidence="3" id="KW-0809">Transit peptide</keyword>
<dbReference type="SUPFAM" id="SSF46906">
    <property type="entry name" value="Ribosomal protein L11, C-terminal domain"/>
    <property type="match status" value="1"/>
</dbReference>
<reference evidence="13 14" key="1">
    <citation type="submission" date="2023-03" db="EMBL/GenBank/DDBJ databases">
        <title>Genome insight into feeding habits of ladybird beetles.</title>
        <authorList>
            <person name="Li H.-S."/>
            <person name="Huang Y.-H."/>
            <person name="Pang H."/>
        </authorList>
    </citation>
    <scope>NUCLEOTIDE SEQUENCE [LARGE SCALE GENOMIC DNA]</scope>
    <source>
        <strain evidence="13">SYSU_2023b</strain>
        <tissue evidence="13">Whole body</tissue>
    </source>
</reference>
<dbReference type="FunFam" id="1.10.10.250:FF:000003">
    <property type="entry name" value="Mitochondrial ribosomal protein L11"/>
    <property type="match status" value="1"/>
</dbReference>
<dbReference type="SMART" id="SM00649">
    <property type="entry name" value="RL11"/>
    <property type="match status" value="1"/>
</dbReference>
<evidence type="ECO:0000259" key="12">
    <source>
        <dbReference type="Pfam" id="PF03946"/>
    </source>
</evidence>
<protein>
    <recommendedName>
        <fullName evidence="8">Large ribosomal subunit protein uL11m</fullName>
    </recommendedName>
    <alternativeName>
        <fullName evidence="9">39S ribosomal protein L11, mitochondrial</fullName>
    </alternativeName>
</protein>
<dbReference type="InterPro" id="IPR020784">
    <property type="entry name" value="Ribosomal_uL11_N"/>
</dbReference>
<dbReference type="HAMAP" id="MF_00736">
    <property type="entry name" value="Ribosomal_uL11"/>
    <property type="match status" value="1"/>
</dbReference>
<dbReference type="GO" id="GO:0070180">
    <property type="term" value="F:large ribosomal subunit rRNA binding"/>
    <property type="evidence" value="ECO:0007669"/>
    <property type="project" value="TreeGrafter"/>
</dbReference>
<dbReference type="InterPro" id="IPR036769">
    <property type="entry name" value="Ribosomal_uL11_C_sf"/>
</dbReference>
<evidence type="ECO:0000256" key="5">
    <source>
        <dbReference type="ARBA" id="ARBA00023128"/>
    </source>
</evidence>
<evidence type="ECO:0000256" key="2">
    <source>
        <dbReference type="ARBA" id="ARBA00010537"/>
    </source>
</evidence>
<name>A0AAW1UW00_9CUCU</name>
<comment type="subunit">
    <text evidence="7">Component of the mitochondrial ribosome large subunit (39S) which comprises a 16S rRNA and about 50 distinct proteins.</text>
</comment>
<keyword evidence="6 10" id="KW-0687">Ribonucleoprotein</keyword>
<dbReference type="GO" id="GO:0003735">
    <property type="term" value="F:structural constituent of ribosome"/>
    <property type="evidence" value="ECO:0007669"/>
    <property type="project" value="InterPro"/>
</dbReference>
<dbReference type="InterPro" id="IPR036796">
    <property type="entry name" value="Ribosomal_uL11_N_sf"/>
</dbReference>
<dbReference type="NCBIfam" id="TIGR01632">
    <property type="entry name" value="L11_bact"/>
    <property type="match status" value="1"/>
</dbReference>
<feature type="domain" description="Large ribosomal subunit protein uL11 N-terminal" evidence="12">
    <location>
        <begin position="24"/>
        <end position="81"/>
    </location>
</feature>
<dbReference type="PANTHER" id="PTHR11661">
    <property type="entry name" value="60S RIBOSOMAL PROTEIN L12"/>
    <property type="match status" value="1"/>
</dbReference>